<keyword evidence="2" id="KW-0949">S-adenosyl-L-methionine</keyword>
<keyword evidence="3" id="KW-0479">Metal-binding</keyword>
<dbReference type="PANTHER" id="PTHR43409">
    <property type="entry name" value="ANAEROBIC MAGNESIUM-PROTOPORPHYRIN IX MONOMETHYL ESTER CYCLASE-RELATED"/>
    <property type="match status" value="1"/>
</dbReference>
<dbReference type="Gene3D" id="3.40.50.280">
    <property type="entry name" value="Cobalamin-binding domain"/>
    <property type="match status" value="1"/>
</dbReference>
<comment type="caution">
    <text evidence="7">The sequence shown here is derived from an EMBL/GenBank/DDBJ whole genome shotgun (WGS) entry which is preliminary data.</text>
</comment>
<name>A0A523W129_UNCAE</name>
<organism evidence="7 8">
    <name type="scientific">Aerophobetes bacterium</name>
    <dbReference type="NCBI Taxonomy" id="2030807"/>
    <lineage>
        <taxon>Bacteria</taxon>
        <taxon>Candidatus Aerophobota</taxon>
    </lineage>
</organism>
<sequence>MGKIHKIVLISPTATGPGFISKFFRFSPLNLALLAGLAPEHDYKIIDENIDSVDCELEEIEASDIIGSTVMTAQAPRVYELADRLRRMGKMVIMGGMHLSALPEEALEHSDAIVVGE</sequence>
<dbReference type="GO" id="GO:0031419">
    <property type="term" value="F:cobalamin binding"/>
    <property type="evidence" value="ECO:0007669"/>
    <property type="project" value="InterPro"/>
</dbReference>
<dbReference type="PANTHER" id="PTHR43409:SF7">
    <property type="entry name" value="BLL1977 PROTEIN"/>
    <property type="match status" value="1"/>
</dbReference>
<dbReference type="InterPro" id="IPR051198">
    <property type="entry name" value="BchE-like"/>
</dbReference>
<gene>
    <name evidence="7" type="ORF">E3J48_06375</name>
</gene>
<evidence type="ECO:0000256" key="3">
    <source>
        <dbReference type="ARBA" id="ARBA00022723"/>
    </source>
</evidence>
<keyword evidence="4" id="KW-0408">Iron</keyword>
<feature type="non-terminal residue" evidence="7">
    <location>
        <position position="117"/>
    </location>
</feature>
<dbReference type="PROSITE" id="PS51332">
    <property type="entry name" value="B12_BINDING"/>
    <property type="match status" value="1"/>
</dbReference>
<dbReference type="GO" id="GO:0051536">
    <property type="term" value="F:iron-sulfur cluster binding"/>
    <property type="evidence" value="ECO:0007669"/>
    <property type="project" value="UniProtKB-KW"/>
</dbReference>
<evidence type="ECO:0000313" key="7">
    <source>
        <dbReference type="EMBL" id="TET60725.1"/>
    </source>
</evidence>
<dbReference type="Pfam" id="PF02310">
    <property type="entry name" value="B12-binding"/>
    <property type="match status" value="1"/>
</dbReference>
<dbReference type="GO" id="GO:0046872">
    <property type="term" value="F:metal ion binding"/>
    <property type="evidence" value="ECO:0007669"/>
    <property type="project" value="UniProtKB-KW"/>
</dbReference>
<dbReference type="GO" id="GO:0005829">
    <property type="term" value="C:cytosol"/>
    <property type="evidence" value="ECO:0007669"/>
    <property type="project" value="TreeGrafter"/>
</dbReference>
<dbReference type="InterPro" id="IPR006158">
    <property type="entry name" value="Cobalamin-bd"/>
</dbReference>
<evidence type="ECO:0000256" key="2">
    <source>
        <dbReference type="ARBA" id="ARBA00022691"/>
    </source>
</evidence>
<dbReference type="EMBL" id="SOIZ01000286">
    <property type="protein sequence ID" value="TET60725.1"/>
    <property type="molecule type" value="Genomic_DNA"/>
</dbReference>
<evidence type="ECO:0000256" key="5">
    <source>
        <dbReference type="ARBA" id="ARBA00023014"/>
    </source>
</evidence>
<feature type="domain" description="B12-binding" evidence="6">
    <location>
        <begin position="8"/>
        <end position="117"/>
    </location>
</feature>
<protein>
    <recommendedName>
        <fullName evidence="6">B12-binding domain-containing protein</fullName>
    </recommendedName>
</protein>
<reference evidence="7 8" key="1">
    <citation type="submission" date="2019-03" db="EMBL/GenBank/DDBJ databases">
        <title>Metabolic potential of uncultured bacteria and archaea associated with petroleum seepage in deep-sea sediments.</title>
        <authorList>
            <person name="Dong X."/>
            <person name="Hubert C."/>
        </authorList>
    </citation>
    <scope>NUCLEOTIDE SEQUENCE [LARGE SCALE GENOMIC DNA]</scope>
    <source>
        <strain evidence="7">E29_bin52</strain>
    </source>
</reference>
<comment type="cofactor">
    <cofactor evidence="1">
        <name>[4Fe-4S] cluster</name>
        <dbReference type="ChEBI" id="CHEBI:49883"/>
    </cofactor>
</comment>
<evidence type="ECO:0000313" key="8">
    <source>
        <dbReference type="Proteomes" id="UP000319130"/>
    </source>
</evidence>
<proteinExistence type="predicted"/>
<dbReference type="Proteomes" id="UP000319130">
    <property type="component" value="Unassembled WGS sequence"/>
</dbReference>
<keyword evidence="5" id="KW-0411">Iron-sulfur</keyword>
<evidence type="ECO:0000256" key="1">
    <source>
        <dbReference type="ARBA" id="ARBA00001966"/>
    </source>
</evidence>
<dbReference type="AlphaFoldDB" id="A0A523W129"/>
<evidence type="ECO:0000256" key="4">
    <source>
        <dbReference type="ARBA" id="ARBA00023004"/>
    </source>
</evidence>
<accession>A0A523W129</accession>
<evidence type="ECO:0000259" key="6">
    <source>
        <dbReference type="PROSITE" id="PS51332"/>
    </source>
</evidence>